<feature type="transmembrane region" description="Helical" evidence="5">
    <location>
        <begin position="12"/>
        <end position="32"/>
    </location>
</feature>
<name>A0A251X810_9GAMM</name>
<dbReference type="Gene3D" id="2.30.30.60">
    <property type="match status" value="1"/>
</dbReference>
<dbReference type="Gene3D" id="2.60.120.10">
    <property type="entry name" value="Jelly Rolls"/>
    <property type="match status" value="1"/>
</dbReference>
<evidence type="ECO:0000256" key="4">
    <source>
        <dbReference type="ARBA" id="ARBA00023136"/>
    </source>
</evidence>
<dbReference type="InterPro" id="IPR006685">
    <property type="entry name" value="MscS_channel_2nd"/>
</dbReference>
<dbReference type="Gene3D" id="1.10.287.1260">
    <property type="match status" value="1"/>
</dbReference>
<dbReference type="SMART" id="SM00100">
    <property type="entry name" value="cNMP"/>
    <property type="match status" value="1"/>
</dbReference>
<evidence type="ECO:0000313" key="8">
    <source>
        <dbReference type="Proteomes" id="UP000194798"/>
    </source>
</evidence>
<dbReference type="InterPro" id="IPR014710">
    <property type="entry name" value="RmlC-like_jellyroll"/>
</dbReference>
<dbReference type="InterPro" id="IPR000595">
    <property type="entry name" value="cNMP-bd_dom"/>
</dbReference>
<accession>A0A251X810</accession>
<dbReference type="Pfam" id="PF00924">
    <property type="entry name" value="MS_channel_2nd"/>
    <property type="match status" value="1"/>
</dbReference>
<dbReference type="PANTHER" id="PTHR30566:SF5">
    <property type="entry name" value="MECHANOSENSITIVE ION CHANNEL PROTEIN 1, MITOCHONDRIAL-RELATED"/>
    <property type="match status" value="1"/>
</dbReference>
<organism evidence="7 8">
    <name type="scientific">Thioflexithrix psekupsensis</name>
    <dbReference type="NCBI Taxonomy" id="1570016"/>
    <lineage>
        <taxon>Bacteria</taxon>
        <taxon>Pseudomonadati</taxon>
        <taxon>Pseudomonadota</taxon>
        <taxon>Gammaproteobacteria</taxon>
        <taxon>Thiotrichales</taxon>
        <taxon>Thioflexithrix</taxon>
    </lineage>
</organism>
<dbReference type="InterPro" id="IPR018490">
    <property type="entry name" value="cNMP-bd_dom_sf"/>
</dbReference>
<reference evidence="7 8" key="1">
    <citation type="submission" date="2016-12" db="EMBL/GenBank/DDBJ databases">
        <title>Thioflexothrix psekupsii D3 genome sequencing and assembly.</title>
        <authorList>
            <person name="Fomenkov A."/>
            <person name="Vincze T."/>
            <person name="Grabovich M."/>
            <person name="Anton B.P."/>
            <person name="Dubinina G."/>
            <person name="Orlova M."/>
            <person name="Belousova E."/>
            <person name="Roberts R.J."/>
        </authorList>
    </citation>
    <scope>NUCLEOTIDE SEQUENCE [LARGE SCALE GENOMIC DNA]</scope>
    <source>
        <strain evidence="7">D3</strain>
    </source>
</reference>
<keyword evidence="4 5" id="KW-0472">Membrane</keyword>
<evidence type="ECO:0000313" key="7">
    <source>
        <dbReference type="EMBL" id="OUD13924.1"/>
    </source>
</evidence>
<comment type="caution">
    <text evidence="7">The sequence shown here is derived from an EMBL/GenBank/DDBJ whole genome shotgun (WGS) entry which is preliminary data.</text>
</comment>
<evidence type="ECO:0000256" key="5">
    <source>
        <dbReference type="SAM" id="Phobius"/>
    </source>
</evidence>
<proteinExistence type="predicted"/>
<dbReference type="RefSeq" id="WP_086487708.1">
    <property type="nucleotide sequence ID" value="NZ_MSLT01000012.1"/>
</dbReference>
<protein>
    <recommendedName>
        <fullName evidence="6">Cyclic nucleotide-binding domain-containing protein</fullName>
    </recommendedName>
</protein>
<evidence type="ECO:0000256" key="2">
    <source>
        <dbReference type="ARBA" id="ARBA00022692"/>
    </source>
</evidence>
<dbReference type="AlphaFoldDB" id="A0A251X810"/>
<dbReference type="InterPro" id="IPR010920">
    <property type="entry name" value="LSM_dom_sf"/>
</dbReference>
<feature type="transmembrane region" description="Helical" evidence="5">
    <location>
        <begin position="119"/>
        <end position="148"/>
    </location>
</feature>
<dbReference type="Pfam" id="PF00027">
    <property type="entry name" value="cNMP_binding"/>
    <property type="match status" value="1"/>
</dbReference>
<dbReference type="EMBL" id="MSLT01000012">
    <property type="protein sequence ID" value="OUD13924.1"/>
    <property type="molecule type" value="Genomic_DNA"/>
</dbReference>
<dbReference type="OrthoDB" id="9775207at2"/>
<feature type="transmembrane region" description="Helical" evidence="5">
    <location>
        <begin position="38"/>
        <end position="71"/>
    </location>
</feature>
<keyword evidence="3 5" id="KW-1133">Transmembrane helix</keyword>
<sequence length="478" mass="52717">MENSLPKNKKVFKELFFPLILVALFGSLIFYGGEAYQAIGLAGIGMAHLVLGYLLGISTFLALAVFVRRVVQYIFLDWLIASAIGSQPPRLLNQLAAFLVYLLAFTAIVGIVFKQDLTVVLAASGAMGIVVGLALQNLILDIFAGLALNLDRIVKLGDDVQLHKIGDQTIEGRIVEISWRTMQILDTNNNTVIIPNRSVSAAVITNFSSPNPQLATSIPIILDGKVPVERAIRILKAASIEALSVVFPDTPVIEPIISVTEIIHVPRSVKYNIYVHTPFEKRARTRNMIQQHVLKHLSFAGVRPAQHALPDIAHLTILITMTELFHGVEESDARWIATYARLKVVEANQTVTQRGEIAEVIFLVLEGLLTAESRHTIGTKSRQLQLLSPGSMIGGTAMLMNDVYEATVSSKTICLLLEINYQLLEKILAQCPKLIDIIIHNVTQLVVRKGVAEKSQWQMQEADVAAEILRNLKRHLSI</sequence>
<dbReference type="GO" id="GO:0008381">
    <property type="term" value="F:mechanosensitive monoatomic ion channel activity"/>
    <property type="evidence" value="ECO:0007669"/>
    <property type="project" value="UniProtKB-ARBA"/>
</dbReference>
<dbReference type="GO" id="GO:0016020">
    <property type="term" value="C:membrane"/>
    <property type="evidence" value="ECO:0007669"/>
    <property type="project" value="UniProtKB-SubCell"/>
</dbReference>
<dbReference type="InterPro" id="IPR023408">
    <property type="entry name" value="MscS_beta-dom_sf"/>
</dbReference>
<dbReference type="SUPFAM" id="SSF50182">
    <property type="entry name" value="Sm-like ribonucleoproteins"/>
    <property type="match status" value="1"/>
</dbReference>
<feature type="domain" description="Cyclic nucleotide-binding" evidence="6">
    <location>
        <begin position="324"/>
        <end position="428"/>
    </location>
</feature>
<dbReference type="Proteomes" id="UP000194798">
    <property type="component" value="Unassembled WGS sequence"/>
</dbReference>
<dbReference type="PROSITE" id="PS50042">
    <property type="entry name" value="CNMP_BINDING_3"/>
    <property type="match status" value="1"/>
</dbReference>
<evidence type="ECO:0000256" key="1">
    <source>
        <dbReference type="ARBA" id="ARBA00004370"/>
    </source>
</evidence>
<feature type="transmembrane region" description="Helical" evidence="5">
    <location>
        <begin position="91"/>
        <end position="113"/>
    </location>
</feature>
<evidence type="ECO:0000259" key="6">
    <source>
        <dbReference type="PROSITE" id="PS50042"/>
    </source>
</evidence>
<gene>
    <name evidence="7" type="ORF">TPSD3_06155</name>
</gene>
<dbReference type="PANTHER" id="PTHR30566">
    <property type="entry name" value="YNAI-RELATED MECHANOSENSITIVE ION CHANNEL"/>
    <property type="match status" value="1"/>
</dbReference>
<keyword evidence="2 5" id="KW-0812">Transmembrane</keyword>
<dbReference type="CDD" id="cd00038">
    <property type="entry name" value="CAP_ED"/>
    <property type="match status" value="1"/>
</dbReference>
<dbReference type="SUPFAM" id="SSF51206">
    <property type="entry name" value="cAMP-binding domain-like"/>
    <property type="match status" value="1"/>
</dbReference>
<keyword evidence="8" id="KW-1185">Reference proteome</keyword>
<evidence type="ECO:0000256" key="3">
    <source>
        <dbReference type="ARBA" id="ARBA00022989"/>
    </source>
</evidence>
<comment type="subcellular location">
    <subcellularLocation>
        <location evidence="1">Membrane</location>
    </subcellularLocation>
</comment>